<dbReference type="SMART" id="SM00562">
    <property type="entry name" value="NDK"/>
    <property type="match status" value="1"/>
</dbReference>
<dbReference type="InterPro" id="IPR034907">
    <property type="entry name" value="NDK-like_dom"/>
</dbReference>
<evidence type="ECO:0000313" key="16">
    <source>
        <dbReference type="Proteomes" id="UP000184512"/>
    </source>
</evidence>
<comment type="similarity">
    <text evidence="2 12 13">Belongs to the NDK family.</text>
</comment>
<dbReference type="GO" id="GO:0005524">
    <property type="term" value="F:ATP binding"/>
    <property type="evidence" value="ECO:0007669"/>
    <property type="project" value="UniProtKB-KW"/>
</dbReference>
<keyword evidence="6" id="KW-0479">Metal-binding</keyword>
<keyword evidence="7" id="KW-0547">Nucleotide-binding</keyword>
<evidence type="ECO:0000256" key="8">
    <source>
        <dbReference type="ARBA" id="ARBA00022777"/>
    </source>
</evidence>
<evidence type="ECO:0000313" key="15">
    <source>
        <dbReference type="EMBL" id="SHI53821.1"/>
    </source>
</evidence>
<dbReference type="Gene3D" id="3.30.70.141">
    <property type="entry name" value="Nucleoside diphosphate kinase-like domain"/>
    <property type="match status" value="1"/>
</dbReference>
<dbReference type="OrthoDB" id="9801161at2"/>
<dbReference type="AlphaFoldDB" id="A0A1M6BZ03"/>
<dbReference type="InterPro" id="IPR001564">
    <property type="entry name" value="Nucleoside_diP_kinase"/>
</dbReference>
<evidence type="ECO:0000256" key="13">
    <source>
        <dbReference type="RuleBase" id="RU004011"/>
    </source>
</evidence>
<proteinExistence type="inferred from homology"/>
<comment type="caution">
    <text evidence="12">Lacks conserved residue(s) required for the propagation of feature annotation.</text>
</comment>
<dbReference type="STRING" id="1123357.SAMN02745244_00554"/>
<evidence type="ECO:0000256" key="10">
    <source>
        <dbReference type="ARBA" id="ARBA00022842"/>
    </source>
</evidence>
<dbReference type="FunFam" id="3.30.70.141:FF:000003">
    <property type="entry name" value="Nucleoside diphosphate kinase"/>
    <property type="match status" value="1"/>
</dbReference>
<evidence type="ECO:0000256" key="3">
    <source>
        <dbReference type="ARBA" id="ARBA00012966"/>
    </source>
</evidence>
<dbReference type="EC" id="2.7.4.6" evidence="3"/>
<reference evidence="16" key="1">
    <citation type="submission" date="2016-11" db="EMBL/GenBank/DDBJ databases">
        <authorList>
            <person name="Varghese N."/>
            <person name="Submissions S."/>
        </authorList>
    </citation>
    <scope>NUCLEOTIDE SEQUENCE [LARGE SCALE GENOMIC DNA]</scope>
    <source>
        <strain evidence="16">DSM 12906</strain>
    </source>
</reference>
<dbReference type="Proteomes" id="UP000184512">
    <property type="component" value="Unassembled WGS sequence"/>
</dbReference>
<evidence type="ECO:0000259" key="14">
    <source>
        <dbReference type="SMART" id="SM00562"/>
    </source>
</evidence>
<dbReference type="GO" id="GO:0006183">
    <property type="term" value="P:GTP biosynthetic process"/>
    <property type="evidence" value="ECO:0007669"/>
    <property type="project" value="InterPro"/>
</dbReference>
<dbReference type="RefSeq" id="WP_073186083.1">
    <property type="nucleotide sequence ID" value="NZ_FQZG01000008.1"/>
</dbReference>
<evidence type="ECO:0000256" key="11">
    <source>
        <dbReference type="ARBA" id="ARBA00023080"/>
    </source>
</evidence>
<dbReference type="PRINTS" id="PR01243">
    <property type="entry name" value="NUCDPKINASE"/>
</dbReference>
<dbReference type="SUPFAM" id="SSF54919">
    <property type="entry name" value="Nucleoside diphosphate kinase, NDK"/>
    <property type="match status" value="1"/>
</dbReference>
<dbReference type="EMBL" id="FQZG01000008">
    <property type="protein sequence ID" value="SHI53821.1"/>
    <property type="molecule type" value="Genomic_DNA"/>
</dbReference>
<feature type="domain" description="Nucleoside diphosphate kinase-like" evidence="14">
    <location>
        <begin position="2"/>
        <end position="135"/>
    </location>
</feature>
<keyword evidence="16" id="KW-1185">Reference proteome</keyword>
<organism evidence="15 16">
    <name type="scientific">Tessaracoccus bendigoensis DSM 12906</name>
    <dbReference type="NCBI Taxonomy" id="1123357"/>
    <lineage>
        <taxon>Bacteria</taxon>
        <taxon>Bacillati</taxon>
        <taxon>Actinomycetota</taxon>
        <taxon>Actinomycetes</taxon>
        <taxon>Propionibacteriales</taxon>
        <taxon>Propionibacteriaceae</taxon>
        <taxon>Tessaracoccus</taxon>
    </lineage>
</organism>
<evidence type="ECO:0000256" key="7">
    <source>
        <dbReference type="ARBA" id="ARBA00022741"/>
    </source>
</evidence>
<keyword evidence="10" id="KW-0460">Magnesium</keyword>
<dbReference type="GO" id="GO:0006228">
    <property type="term" value="P:UTP biosynthetic process"/>
    <property type="evidence" value="ECO:0007669"/>
    <property type="project" value="InterPro"/>
</dbReference>
<dbReference type="CDD" id="cd04413">
    <property type="entry name" value="NDPk_I"/>
    <property type="match status" value="1"/>
</dbReference>
<dbReference type="PROSITE" id="PS51374">
    <property type="entry name" value="NDPK_LIKE"/>
    <property type="match status" value="1"/>
</dbReference>
<keyword evidence="9" id="KW-0067">ATP-binding</keyword>
<dbReference type="GO" id="GO:0046872">
    <property type="term" value="F:metal ion binding"/>
    <property type="evidence" value="ECO:0007669"/>
    <property type="project" value="UniProtKB-KW"/>
</dbReference>
<keyword evidence="5" id="KW-0808">Transferase</keyword>
<protein>
    <recommendedName>
        <fullName evidence="4">Nucleoside diphosphate kinase</fullName>
        <ecNumber evidence="3">2.7.4.6</ecNumber>
    </recommendedName>
</protein>
<keyword evidence="11" id="KW-0546">Nucleotide metabolism</keyword>
<dbReference type="GO" id="GO:0004550">
    <property type="term" value="F:nucleoside diphosphate kinase activity"/>
    <property type="evidence" value="ECO:0007669"/>
    <property type="project" value="UniProtKB-EC"/>
</dbReference>
<evidence type="ECO:0000256" key="4">
    <source>
        <dbReference type="ARBA" id="ARBA00017632"/>
    </source>
</evidence>
<dbReference type="NCBIfam" id="NF001908">
    <property type="entry name" value="PRK00668.1"/>
    <property type="match status" value="1"/>
</dbReference>
<dbReference type="Pfam" id="PF00334">
    <property type="entry name" value="NDK"/>
    <property type="match status" value="1"/>
</dbReference>
<evidence type="ECO:0000256" key="2">
    <source>
        <dbReference type="ARBA" id="ARBA00008142"/>
    </source>
</evidence>
<evidence type="ECO:0000256" key="12">
    <source>
        <dbReference type="PROSITE-ProRule" id="PRU00706"/>
    </source>
</evidence>
<dbReference type="PANTHER" id="PTHR11349">
    <property type="entry name" value="NUCLEOSIDE DIPHOSPHATE KINASE"/>
    <property type="match status" value="1"/>
</dbReference>
<evidence type="ECO:0000256" key="5">
    <source>
        <dbReference type="ARBA" id="ARBA00022679"/>
    </source>
</evidence>
<accession>A0A1M6BZ03</accession>
<dbReference type="GO" id="GO:0006241">
    <property type="term" value="P:CTP biosynthetic process"/>
    <property type="evidence" value="ECO:0007669"/>
    <property type="project" value="InterPro"/>
</dbReference>
<comment type="cofactor">
    <cofactor evidence="1">
        <name>Mg(2+)</name>
        <dbReference type="ChEBI" id="CHEBI:18420"/>
    </cofactor>
</comment>
<sequence>MNARTFVIIKPDAYAAGQVGNVLTRYESAGMRILAMDLRKIEPEFADRHYSEHVGRDYYPGLRDFMTEGPLVAVVLEGEDAVGRVRALNGATDPAKAAAGTIRADFAESMGRNAVHASDSQASAEAEIDLWFPVL</sequence>
<dbReference type="InterPro" id="IPR036850">
    <property type="entry name" value="NDK-like_dom_sf"/>
</dbReference>
<evidence type="ECO:0000256" key="6">
    <source>
        <dbReference type="ARBA" id="ARBA00022723"/>
    </source>
</evidence>
<gene>
    <name evidence="15" type="ORF">SAMN02745244_00554</name>
</gene>
<name>A0A1M6BZ03_9ACTN</name>
<evidence type="ECO:0000256" key="9">
    <source>
        <dbReference type="ARBA" id="ARBA00022840"/>
    </source>
</evidence>
<keyword evidence="8 15" id="KW-0418">Kinase</keyword>
<evidence type="ECO:0000256" key="1">
    <source>
        <dbReference type="ARBA" id="ARBA00001946"/>
    </source>
</evidence>